<comment type="caution">
    <text evidence="1">The sequence shown here is derived from an EMBL/GenBank/DDBJ whole genome shotgun (WGS) entry which is preliminary data.</text>
</comment>
<evidence type="ECO:0000313" key="2">
    <source>
        <dbReference type="Proteomes" id="UP001459277"/>
    </source>
</evidence>
<sequence>MMVLRPSVSAYLSCRWPSSDYVGSHYGYAYVEYCGVGSVGVALPKLEGQINSNFDEISLCCSRRRELRVDWCWCLKFLSICSDVETHLVMKPGSLQVPSLGYQNPEAVMNEKFPEPQG</sequence>
<protein>
    <submittedName>
        <fullName evidence="1">Uncharacterized protein</fullName>
    </submittedName>
</protein>
<reference evidence="1 2" key="1">
    <citation type="submission" date="2024-01" db="EMBL/GenBank/DDBJ databases">
        <title>A telomere-to-telomere, gap-free genome of sweet tea (Lithocarpus litseifolius).</title>
        <authorList>
            <person name="Zhou J."/>
        </authorList>
    </citation>
    <scope>NUCLEOTIDE SEQUENCE [LARGE SCALE GENOMIC DNA]</scope>
    <source>
        <strain evidence="1">Zhou-2022a</strain>
        <tissue evidence="1">Leaf</tissue>
    </source>
</reference>
<dbReference type="EMBL" id="JAZDWU010000009">
    <property type="protein sequence ID" value="KAK9991369.1"/>
    <property type="molecule type" value="Genomic_DNA"/>
</dbReference>
<dbReference type="Proteomes" id="UP001459277">
    <property type="component" value="Unassembled WGS sequence"/>
</dbReference>
<gene>
    <name evidence="1" type="ORF">SO802_026354</name>
</gene>
<keyword evidence="2" id="KW-1185">Reference proteome</keyword>
<dbReference type="AlphaFoldDB" id="A0AAW2C306"/>
<organism evidence="1 2">
    <name type="scientific">Lithocarpus litseifolius</name>
    <dbReference type="NCBI Taxonomy" id="425828"/>
    <lineage>
        <taxon>Eukaryota</taxon>
        <taxon>Viridiplantae</taxon>
        <taxon>Streptophyta</taxon>
        <taxon>Embryophyta</taxon>
        <taxon>Tracheophyta</taxon>
        <taxon>Spermatophyta</taxon>
        <taxon>Magnoliopsida</taxon>
        <taxon>eudicotyledons</taxon>
        <taxon>Gunneridae</taxon>
        <taxon>Pentapetalae</taxon>
        <taxon>rosids</taxon>
        <taxon>fabids</taxon>
        <taxon>Fagales</taxon>
        <taxon>Fagaceae</taxon>
        <taxon>Lithocarpus</taxon>
    </lineage>
</organism>
<name>A0AAW2C306_9ROSI</name>
<accession>A0AAW2C306</accession>
<proteinExistence type="predicted"/>
<evidence type="ECO:0000313" key="1">
    <source>
        <dbReference type="EMBL" id="KAK9991369.1"/>
    </source>
</evidence>